<evidence type="ECO:0000256" key="1">
    <source>
        <dbReference type="SAM" id="MobiDB-lite"/>
    </source>
</evidence>
<feature type="region of interest" description="Disordered" evidence="1">
    <location>
        <begin position="85"/>
        <end position="113"/>
    </location>
</feature>
<feature type="region of interest" description="Disordered" evidence="1">
    <location>
        <begin position="36"/>
        <end position="66"/>
    </location>
</feature>
<proteinExistence type="predicted"/>
<dbReference type="EMBL" id="SPHZ02000007">
    <property type="protein sequence ID" value="KAF0905450.1"/>
    <property type="molecule type" value="Genomic_DNA"/>
</dbReference>
<comment type="caution">
    <text evidence="2">The sequence shown here is derived from an EMBL/GenBank/DDBJ whole genome shotgun (WGS) entry which is preliminary data.</text>
</comment>
<dbReference type="AlphaFoldDB" id="A0A6G1CZC0"/>
<dbReference type="Proteomes" id="UP000479710">
    <property type="component" value="Unassembled WGS sequence"/>
</dbReference>
<gene>
    <name evidence="2" type="ORF">E2562_004419</name>
</gene>
<name>A0A6G1CZC0_9ORYZ</name>
<sequence length="113" mass="11776">MGHGPTHVANAESTVLEVTAAFFHWLRRPPPLLSTCSGGHRRLSSPALEGVATSLPPSSTGSRDHHRLPHCRLCLPAIEGTAATASSAGSWSTLPPPPFSTSSRRPPLPSLAG</sequence>
<protein>
    <submittedName>
        <fullName evidence="2">Uncharacterized protein</fullName>
    </submittedName>
</protein>
<organism evidence="2 3">
    <name type="scientific">Oryza meyeriana var. granulata</name>
    <dbReference type="NCBI Taxonomy" id="110450"/>
    <lineage>
        <taxon>Eukaryota</taxon>
        <taxon>Viridiplantae</taxon>
        <taxon>Streptophyta</taxon>
        <taxon>Embryophyta</taxon>
        <taxon>Tracheophyta</taxon>
        <taxon>Spermatophyta</taxon>
        <taxon>Magnoliopsida</taxon>
        <taxon>Liliopsida</taxon>
        <taxon>Poales</taxon>
        <taxon>Poaceae</taxon>
        <taxon>BOP clade</taxon>
        <taxon>Oryzoideae</taxon>
        <taxon>Oryzeae</taxon>
        <taxon>Oryzinae</taxon>
        <taxon>Oryza</taxon>
        <taxon>Oryza meyeriana</taxon>
    </lineage>
</organism>
<reference evidence="2 3" key="1">
    <citation type="submission" date="2019-11" db="EMBL/GenBank/DDBJ databases">
        <title>Whole genome sequence of Oryza granulata.</title>
        <authorList>
            <person name="Li W."/>
        </authorList>
    </citation>
    <scope>NUCLEOTIDE SEQUENCE [LARGE SCALE GENOMIC DNA]</scope>
    <source>
        <strain evidence="3">cv. Menghai</strain>
        <tissue evidence="2">Leaf</tissue>
    </source>
</reference>
<evidence type="ECO:0000313" key="2">
    <source>
        <dbReference type="EMBL" id="KAF0905450.1"/>
    </source>
</evidence>
<evidence type="ECO:0000313" key="3">
    <source>
        <dbReference type="Proteomes" id="UP000479710"/>
    </source>
</evidence>
<keyword evidence="3" id="KW-1185">Reference proteome</keyword>
<accession>A0A6G1CZC0</accession>